<dbReference type="Proteomes" id="UP000824469">
    <property type="component" value="Unassembled WGS sequence"/>
</dbReference>
<evidence type="ECO:0000256" key="1">
    <source>
        <dbReference type="SAM" id="MobiDB-lite"/>
    </source>
</evidence>
<dbReference type="AlphaFoldDB" id="A0AA38CKL2"/>
<feature type="non-terminal residue" evidence="2">
    <location>
        <position position="59"/>
    </location>
</feature>
<name>A0AA38CKL2_TAXCH</name>
<protein>
    <submittedName>
        <fullName evidence="2">Uncharacterized protein</fullName>
    </submittedName>
</protein>
<sequence>MVKSSNEATTKPPHQFLQKEEQPVEDDNMETWGKEYATLSFKVKSYVDLRRFCELKDSK</sequence>
<comment type="caution">
    <text evidence="2">The sequence shown here is derived from an EMBL/GenBank/DDBJ whole genome shotgun (WGS) entry which is preliminary data.</text>
</comment>
<feature type="region of interest" description="Disordered" evidence="1">
    <location>
        <begin position="1"/>
        <end position="29"/>
    </location>
</feature>
<evidence type="ECO:0000313" key="3">
    <source>
        <dbReference type="Proteomes" id="UP000824469"/>
    </source>
</evidence>
<evidence type="ECO:0000313" key="2">
    <source>
        <dbReference type="EMBL" id="KAH9302265.1"/>
    </source>
</evidence>
<reference evidence="2 3" key="1">
    <citation type="journal article" date="2021" name="Nat. Plants">
        <title>The Taxus genome provides insights into paclitaxel biosynthesis.</title>
        <authorList>
            <person name="Xiong X."/>
            <person name="Gou J."/>
            <person name="Liao Q."/>
            <person name="Li Y."/>
            <person name="Zhou Q."/>
            <person name="Bi G."/>
            <person name="Li C."/>
            <person name="Du R."/>
            <person name="Wang X."/>
            <person name="Sun T."/>
            <person name="Guo L."/>
            <person name="Liang H."/>
            <person name="Lu P."/>
            <person name="Wu Y."/>
            <person name="Zhang Z."/>
            <person name="Ro D.K."/>
            <person name="Shang Y."/>
            <person name="Huang S."/>
            <person name="Yan J."/>
        </authorList>
    </citation>
    <scope>NUCLEOTIDE SEQUENCE [LARGE SCALE GENOMIC DNA]</scope>
    <source>
        <strain evidence="2">Ta-2019</strain>
    </source>
</reference>
<gene>
    <name evidence="2" type="ORF">KI387_013848</name>
</gene>
<keyword evidence="3" id="KW-1185">Reference proteome</keyword>
<organism evidence="2 3">
    <name type="scientific">Taxus chinensis</name>
    <name type="common">Chinese yew</name>
    <name type="synonym">Taxus wallichiana var. chinensis</name>
    <dbReference type="NCBI Taxonomy" id="29808"/>
    <lineage>
        <taxon>Eukaryota</taxon>
        <taxon>Viridiplantae</taxon>
        <taxon>Streptophyta</taxon>
        <taxon>Embryophyta</taxon>
        <taxon>Tracheophyta</taxon>
        <taxon>Spermatophyta</taxon>
        <taxon>Pinopsida</taxon>
        <taxon>Pinidae</taxon>
        <taxon>Conifers II</taxon>
        <taxon>Cupressales</taxon>
        <taxon>Taxaceae</taxon>
        <taxon>Taxus</taxon>
    </lineage>
</organism>
<dbReference type="EMBL" id="JAHRHJ020000009">
    <property type="protein sequence ID" value="KAH9302265.1"/>
    <property type="molecule type" value="Genomic_DNA"/>
</dbReference>
<accession>A0AA38CKL2</accession>
<proteinExistence type="predicted"/>